<dbReference type="GO" id="GO:0003700">
    <property type="term" value="F:DNA-binding transcription factor activity"/>
    <property type="evidence" value="ECO:0007669"/>
    <property type="project" value="InterPro"/>
</dbReference>
<evidence type="ECO:0000256" key="3">
    <source>
        <dbReference type="ARBA" id="ARBA00023163"/>
    </source>
</evidence>
<organism evidence="5 6">
    <name type="scientific">Algoriphagus aquimarinus</name>
    <dbReference type="NCBI Taxonomy" id="237018"/>
    <lineage>
        <taxon>Bacteria</taxon>
        <taxon>Pseudomonadati</taxon>
        <taxon>Bacteroidota</taxon>
        <taxon>Cytophagia</taxon>
        <taxon>Cytophagales</taxon>
        <taxon>Cyclobacteriaceae</taxon>
        <taxon>Algoriphagus</taxon>
    </lineage>
</organism>
<dbReference type="InterPro" id="IPR018060">
    <property type="entry name" value="HTH_AraC"/>
</dbReference>
<dbReference type="InterPro" id="IPR009057">
    <property type="entry name" value="Homeodomain-like_sf"/>
</dbReference>
<evidence type="ECO:0000313" key="5">
    <source>
        <dbReference type="EMBL" id="SFB08525.1"/>
    </source>
</evidence>
<dbReference type="SUPFAM" id="SSF46689">
    <property type="entry name" value="Homeodomain-like"/>
    <property type="match status" value="2"/>
</dbReference>
<dbReference type="Proteomes" id="UP000198790">
    <property type="component" value="Unassembled WGS sequence"/>
</dbReference>
<dbReference type="PANTHER" id="PTHR43280:SF27">
    <property type="entry name" value="TRANSCRIPTIONAL REGULATOR MTLR"/>
    <property type="match status" value="1"/>
</dbReference>
<name>A0A1I0Y540_9BACT</name>
<dbReference type="PROSITE" id="PS00041">
    <property type="entry name" value="HTH_ARAC_FAMILY_1"/>
    <property type="match status" value="1"/>
</dbReference>
<gene>
    <name evidence="5" type="ORF">SAMN04489723_104122</name>
</gene>
<keyword evidence="6" id="KW-1185">Reference proteome</keyword>
<evidence type="ECO:0000259" key="4">
    <source>
        <dbReference type="PROSITE" id="PS01124"/>
    </source>
</evidence>
<dbReference type="InterPro" id="IPR013096">
    <property type="entry name" value="Cupin_2"/>
</dbReference>
<dbReference type="Pfam" id="PF12833">
    <property type="entry name" value="HTH_18"/>
    <property type="match status" value="1"/>
</dbReference>
<dbReference type="RefSeq" id="WP_092895531.1">
    <property type="nucleotide sequence ID" value="NZ_CAXBKE010000026.1"/>
</dbReference>
<protein>
    <submittedName>
        <fullName evidence="5">AraC-type DNA-binding protein</fullName>
    </submittedName>
</protein>
<dbReference type="OrthoDB" id="792101at2"/>
<dbReference type="PANTHER" id="PTHR43280">
    <property type="entry name" value="ARAC-FAMILY TRANSCRIPTIONAL REGULATOR"/>
    <property type="match status" value="1"/>
</dbReference>
<dbReference type="GO" id="GO:0043565">
    <property type="term" value="F:sequence-specific DNA binding"/>
    <property type="evidence" value="ECO:0007669"/>
    <property type="project" value="InterPro"/>
</dbReference>
<feature type="domain" description="HTH araC/xylS-type" evidence="4">
    <location>
        <begin position="187"/>
        <end position="285"/>
    </location>
</feature>
<dbReference type="SMART" id="SM00342">
    <property type="entry name" value="HTH_ARAC"/>
    <property type="match status" value="1"/>
</dbReference>
<dbReference type="Pfam" id="PF07883">
    <property type="entry name" value="Cupin_2"/>
    <property type="match status" value="1"/>
</dbReference>
<keyword evidence="3" id="KW-0804">Transcription</keyword>
<dbReference type="STRING" id="237018.SAMN04489723_104122"/>
<dbReference type="InterPro" id="IPR011051">
    <property type="entry name" value="RmlC_Cupin_sf"/>
</dbReference>
<evidence type="ECO:0000256" key="1">
    <source>
        <dbReference type="ARBA" id="ARBA00023015"/>
    </source>
</evidence>
<reference evidence="5 6" key="1">
    <citation type="submission" date="2016-10" db="EMBL/GenBank/DDBJ databases">
        <authorList>
            <person name="de Groot N.N."/>
        </authorList>
    </citation>
    <scope>NUCLEOTIDE SEQUENCE [LARGE SCALE GENOMIC DNA]</scope>
    <source>
        <strain evidence="5 6">DSM 23399</strain>
    </source>
</reference>
<accession>A0A1I0Y540</accession>
<dbReference type="CDD" id="cd06976">
    <property type="entry name" value="cupin_MtlR-like_N"/>
    <property type="match status" value="1"/>
</dbReference>
<dbReference type="AlphaFoldDB" id="A0A1I0Y540"/>
<evidence type="ECO:0000313" key="6">
    <source>
        <dbReference type="Proteomes" id="UP000198790"/>
    </source>
</evidence>
<dbReference type="InterPro" id="IPR014710">
    <property type="entry name" value="RmlC-like_jellyroll"/>
</dbReference>
<evidence type="ECO:0000256" key="2">
    <source>
        <dbReference type="ARBA" id="ARBA00023125"/>
    </source>
</evidence>
<keyword evidence="2 5" id="KW-0238">DNA-binding</keyword>
<proteinExistence type="predicted"/>
<dbReference type="EMBL" id="FOKK01000004">
    <property type="protein sequence ID" value="SFB08525.1"/>
    <property type="molecule type" value="Genomic_DNA"/>
</dbReference>
<dbReference type="SUPFAM" id="SSF51182">
    <property type="entry name" value="RmlC-like cupins"/>
    <property type="match status" value="1"/>
</dbReference>
<keyword evidence="1" id="KW-0805">Transcription regulation</keyword>
<dbReference type="Gene3D" id="1.10.10.60">
    <property type="entry name" value="Homeodomain-like"/>
    <property type="match status" value="2"/>
</dbReference>
<dbReference type="Gene3D" id="2.60.120.10">
    <property type="entry name" value="Jelly Rolls"/>
    <property type="match status" value="1"/>
</dbReference>
<sequence length="290" mass="33539">MKKPLQKSKIPSNKVFVIKELRESYLDKYWHSHEEYQLNVILKGRGTRYIGDHMKPFKEGDLVLTGPNLPHVWRSDNAYFVPENGLDTHDIVIYFPESFLGKDALEKEEFEEIGKLLAKADRGLEITGHTNRTVTKMMKELVHRKGGASIIGLLEILEVLAHSTELAPITHIDYKSNYTAHEKDKISEILEYVLKNFKEKITLKDVASLANMSESAFSRYFKTRVNKSFSDFLGDVRISNARKLLHDEDLNISQVCYESGFPTLSNFNKQFKDRIGKTPLNYKKEYMEPF</sequence>
<dbReference type="InterPro" id="IPR018062">
    <property type="entry name" value="HTH_AraC-typ_CS"/>
</dbReference>
<dbReference type="PROSITE" id="PS01124">
    <property type="entry name" value="HTH_ARAC_FAMILY_2"/>
    <property type="match status" value="1"/>
</dbReference>